<organism evidence="2 3">
    <name type="scientific">Georgenia halophila</name>
    <dbReference type="NCBI Taxonomy" id="620889"/>
    <lineage>
        <taxon>Bacteria</taxon>
        <taxon>Bacillati</taxon>
        <taxon>Actinomycetota</taxon>
        <taxon>Actinomycetes</taxon>
        <taxon>Micrococcales</taxon>
        <taxon>Bogoriellaceae</taxon>
        <taxon>Georgenia</taxon>
    </lineage>
</organism>
<dbReference type="PANTHER" id="PTHR43194:SF2">
    <property type="entry name" value="PEROXISOMAL MEMBRANE PROTEIN LPX1"/>
    <property type="match status" value="1"/>
</dbReference>
<dbReference type="InterPro" id="IPR029058">
    <property type="entry name" value="AB_hydrolase_fold"/>
</dbReference>
<keyword evidence="3" id="KW-1185">Reference proteome</keyword>
<accession>A0ABP8LMV8</accession>
<dbReference type="SUPFAM" id="SSF53474">
    <property type="entry name" value="alpha/beta-Hydrolases"/>
    <property type="match status" value="1"/>
</dbReference>
<evidence type="ECO:0000259" key="1">
    <source>
        <dbReference type="Pfam" id="PF00561"/>
    </source>
</evidence>
<name>A0ABP8LMV8_9MICO</name>
<protein>
    <submittedName>
        <fullName evidence="2">Alpha/beta hydrolase</fullName>
    </submittedName>
</protein>
<dbReference type="InterPro" id="IPR050228">
    <property type="entry name" value="Carboxylesterase_BioH"/>
</dbReference>
<evidence type="ECO:0000313" key="3">
    <source>
        <dbReference type="Proteomes" id="UP001500622"/>
    </source>
</evidence>
<evidence type="ECO:0000313" key="2">
    <source>
        <dbReference type="EMBL" id="GAA4431169.1"/>
    </source>
</evidence>
<gene>
    <name evidence="2" type="ORF">GCM10023169_35420</name>
</gene>
<dbReference type="Pfam" id="PF00561">
    <property type="entry name" value="Abhydrolase_1"/>
    <property type="match status" value="1"/>
</dbReference>
<reference evidence="3" key="1">
    <citation type="journal article" date="2019" name="Int. J. Syst. Evol. Microbiol.">
        <title>The Global Catalogue of Microorganisms (GCM) 10K type strain sequencing project: providing services to taxonomists for standard genome sequencing and annotation.</title>
        <authorList>
            <consortium name="The Broad Institute Genomics Platform"/>
            <consortium name="The Broad Institute Genome Sequencing Center for Infectious Disease"/>
            <person name="Wu L."/>
            <person name="Ma J."/>
        </authorList>
    </citation>
    <scope>NUCLEOTIDE SEQUENCE [LARGE SCALE GENOMIC DNA]</scope>
    <source>
        <strain evidence="3">JCM 17810</strain>
    </source>
</reference>
<proteinExistence type="predicted"/>
<comment type="caution">
    <text evidence="2">The sequence shown here is derived from an EMBL/GenBank/DDBJ whole genome shotgun (WGS) entry which is preliminary data.</text>
</comment>
<keyword evidence="2" id="KW-0378">Hydrolase</keyword>
<feature type="domain" description="AB hydrolase-1" evidence="1">
    <location>
        <begin position="23"/>
        <end position="126"/>
    </location>
</feature>
<dbReference type="Proteomes" id="UP001500622">
    <property type="component" value="Unassembled WGS sequence"/>
</dbReference>
<dbReference type="PRINTS" id="PR00111">
    <property type="entry name" value="ABHYDROLASE"/>
</dbReference>
<dbReference type="Gene3D" id="3.40.50.1820">
    <property type="entry name" value="alpha/beta hydrolase"/>
    <property type="match status" value="1"/>
</dbReference>
<dbReference type="RefSeq" id="WP_345217976.1">
    <property type="nucleotide sequence ID" value="NZ_BAABGN010000013.1"/>
</dbReference>
<dbReference type="EMBL" id="BAABGN010000013">
    <property type="protein sequence ID" value="GAA4431169.1"/>
    <property type="molecule type" value="Genomic_DNA"/>
</dbReference>
<sequence length="294" mass="31008">MPAVFRGGVPITWHEVGPTGGRPVLVIHGFGSNSKQNWLDTGWEAPLADAGIRAVLMDLRGHGDSGRPVGPQHYALRTLVGDLVAVLDASDLDSVGVLGYSFGSRLGWELALAHPERVDRLVLGGFSRSDPLESFDRAAAHAHLEDGTEIDDTRTAALMGIAELVPGNDVPRLLDLVTALQSARPADGPGHPPDVPICFVTGERDELGDGVPELAVEIGAEFVPIKARTHVNAVSARGFKRAAVARLGQCASRIVDSRTVPGWPANTRLGAEPPSNPRVTCCTPCPTAIAEDDV</sequence>
<dbReference type="PANTHER" id="PTHR43194">
    <property type="entry name" value="HYDROLASE ALPHA/BETA FOLD FAMILY"/>
    <property type="match status" value="1"/>
</dbReference>
<dbReference type="InterPro" id="IPR000073">
    <property type="entry name" value="AB_hydrolase_1"/>
</dbReference>
<dbReference type="GO" id="GO:0016787">
    <property type="term" value="F:hydrolase activity"/>
    <property type="evidence" value="ECO:0007669"/>
    <property type="project" value="UniProtKB-KW"/>
</dbReference>